<dbReference type="Proteomes" id="UP001163262">
    <property type="component" value="Chromosome"/>
</dbReference>
<dbReference type="RefSeq" id="WP_178977486.1">
    <property type="nucleotide sequence ID" value="NZ_CP110230.1"/>
</dbReference>
<evidence type="ECO:0000313" key="1">
    <source>
        <dbReference type="EMBL" id="UZD41916.1"/>
    </source>
</evidence>
<gene>
    <name evidence="1" type="ORF">OL231_05050</name>
</gene>
<dbReference type="AlphaFoldDB" id="A0AA46W9K0"/>
<organism evidence="1 2">
    <name type="scientific">Capnocytophaga ochracea</name>
    <dbReference type="NCBI Taxonomy" id="1018"/>
    <lineage>
        <taxon>Bacteria</taxon>
        <taxon>Pseudomonadati</taxon>
        <taxon>Bacteroidota</taxon>
        <taxon>Flavobacteriia</taxon>
        <taxon>Flavobacteriales</taxon>
        <taxon>Flavobacteriaceae</taxon>
        <taxon>Capnocytophaga</taxon>
    </lineage>
</organism>
<sequence>MVRSKILQQIRCYYLSEKNYKPISDSDLKYFDDLLPNDSFESRVYQVSLRGRSSYKVSVKFLISKNRKWNFPKEIIGGTATPPGMGAFTQYDFEKLQILTTHTSAGTDNYSFADYLSGKPLSQVASNQQSSVLDSSKDDIVYLEEVSVTGGYLEDGKIDDTEFEQLKNSAICGLAHFTPQERIGLIKALIKRSSREAEEDLILDILHNIPEGQEQEFLTKLSTEDKLLADLAYSLDDSSIFGGREDNRKRLINEILRIWGRTPFKEEAKQDIVVKKGKFDAHILKIEKGKIHFDLQYATPKVRLTTDKTLSAAAFEALDYIVVDKDNLKLENKRIPAFVAYILLDQRNSDAFFNYLSGYIDTYSFVIGLNSLKGIQEVPQAYRKLKTVIGGVEVGSATADIFLTYGEGCENEEVCQKLRQLIFAINAITLSADIYTSREIQQLAQETLESANRNRITLPNNIAEEVTRIAGKSISKLVEKLNLGKFIKRIGDYEVYENGEVFYRAMTKTDLETLKSTGKLTASSETFTFPTLTYIKNTGYNGTIVKFQMKTGTIEKLVKIGVRNDSGEKMMLNFSKMDRVKKGWTTNNALFKTEGGNYNIEQVNIGLGKGKALETFNENIINFEIIK</sequence>
<evidence type="ECO:0000313" key="2">
    <source>
        <dbReference type="Proteomes" id="UP001163262"/>
    </source>
</evidence>
<reference evidence="1" key="1">
    <citation type="submission" date="2022-10" db="EMBL/GenBank/DDBJ databases">
        <title>Complete genome sequence of Capnocytophaga ochracea KCOM 2812 isolated from actinomycosis lesion.</title>
        <authorList>
            <person name="Kook J.-K."/>
            <person name="Park S.-N."/>
            <person name="Lim Y.K."/>
        </authorList>
    </citation>
    <scope>NUCLEOTIDE SEQUENCE</scope>
    <source>
        <strain evidence="1">KCOM 28121</strain>
    </source>
</reference>
<proteinExistence type="predicted"/>
<name>A0AA46W9K0_CAPOC</name>
<dbReference type="EMBL" id="CP110230">
    <property type="protein sequence ID" value="UZD41916.1"/>
    <property type="molecule type" value="Genomic_DNA"/>
</dbReference>
<accession>A0AA46W9K0</accession>
<protein>
    <submittedName>
        <fullName evidence="1">Uncharacterized protein</fullName>
    </submittedName>
</protein>